<protein>
    <submittedName>
        <fullName evidence="2">Oxoglutarate iron-dependent oxygenase</fullName>
    </submittedName>
</protein>
<comment type="caution">
    <text evidence="2">The sequence shown here is derived from an EMBL/GenBank/DDBJ whole genome shotgun (WGS) entry which is preliminary data.</text>
</comment>
<keyword evidence="3" id="KW-1185">Reference proteome</keyword>
<dbReference type="EMBL" id="PXOA01000168">
    <property type="protein sequence ID" value="RFU79241.1"/>
    <property type="molecule type" value="Genomic_DNA"/>
</dbReference>
<evidence type="ECO:0000259" key="1">
    <source>
        <dbReference type="Pfam" id="PF20183"/>
    </source>
</evidence>
<dbReference type="OrthoDB" id="4802432at2759"/>
<reference evidence="2 3" key="1">
    <citation type="journal article" date="2018" name="PLoS Pathog.">
        <title>Evolution of structural diversity of trichothecenes, a family of toxins produced by plant pathogenic and entomopathogenic fungi.</title>
        <authorList>
            <person name="Proctor R.H."/>
            <person name="McCormick S.P."/>
            <person name="Kim H.S."/>
            <person name="Cardoza R.E."/>
            <person name="Stanley A.M."/>
            <person name="Lindo L."/>
            <person name="Kelly A."/>
            <person name="Brown D.W."/>
            <person name="Lee T."/>
            <person name="Vaughan M.M."/>
            <person name="Alexander N.J."/>
            <person name="Busman M."/>
            <person name="Gutierrez S."/>
        </authorList>
    </citation>
    <scope>NUCLEOTIDE SEQUENCE [LARGE SCALE GENOMIC DNA]</scope>
    <source>
        <strain evidence="2 3">IBT 40837</strain>
    </source>
</reference>
<evidence type="ECO:0000313" key="2">
    <source>
        <dbReference type="EMBL" id="RFU79241.1"/>
    </source>
</evidence>
<dbReference type="InterPro" id="IPR046676">
    <property type="entry name" value="DUF6546"/>
</dbReference>
<dbReference type="Pfam" id="PF20183">
    <property type="entry name" value="DUF6546"/>
    <property type="match status" value="1"/>
</dbReference>
<evidence type="ECO:0000313" key="3">
    <source>
        <dbReference type="Proteomes" id="UP000266272"/>
    </source>
</evidence>
<dbReference type="AlphaFoldDB" id="A0A395NTM4"/>
<organism evidence="2 3">
    <name type="scientific">Trichoderma arundinaceum</name>
    <dbReference type="NCBI Taxonomy" id="490622"/>
    <lineage>
        <taxon>Eukaryota</taxon>
        <taxon>Fungi</taxon>
        <taxon>Dikarya</taxon>
        <taxon>Ascomycota</taxon>
        <taxon>Pezizomycotina</taxon>
        <taxon>Sordariomycetes</taxon>
        <taxon>Hypocreomycetidae</taxon>
        <taxon>Hypocreales</taxon>
        <taxon>Hypocreaceae</taxon>
        <taxon>Trichoderma</taxon>
    </lineage>
</organism>
<gene>
    <name evidence="2" type="ORF">TARUN_2953</name>
</gene>
<dbReference type="Proteomes" id="UP000266272">
    <property type="component" value="Unassembled WGS sequence"/>
</dbReference>
<feature type="domain" description="DUF6546" evidence="1">
    <location>
        <begin position="57"/>
        <end position="187"/>
    </location>
</feature>
<name>A0A395NTM4_TRIAR</name>
<sequence>MPPRFLDPSRSGVQKALLSLLSPTQRQDLNRLGPEQFKTALLEAAGYASRQIPCSIYKPQWPNLKTLALTSGFLSPDAMGKSVNDLFEAAAGAALEMPQLQIMELWNDRFDFGCIFQYQRMGTNNHPTATLSSTWRIVLEQRVSDAWKGVAQKHSNRSIMTMVQTLEMDISYKLHPAIGHLELREKVANPISLRALRSYDGMEVRGRKADDVALIMAMSQ</sequence>
<accession>A0A395NTM4</accession>
<proteinExistence type="predicted"/>